<dbReference type="EMBL" id="OX458332">
    <property type="protein sequence ID" value="CAI8756589.1"/>
    <property type="molecule type" value="Genomic_DNA"/>
</dbReference>
<protein>
    <submittedName>
        <fullName evidence="1">Uncharacterized protein</fullName>
    </submittedName>
</protein>
<gene>
    <name evidence="1" type="ORF">MCNOR_0759</name>
</gene>
<name>A0AA35UGH2_METCP</name>
<dbReference type="AlphaFoldDB" id="A0AA35UGH2"/>
<evidence type="ECO:0000313" key="2">
    <source>
        <dbReference type="Proteomes" id="UP001158598"/>
    </source>
</evidence>
<organism evidence="1 2">
    <name type="scientific">Methylococcus capsulatus</name>
    <dbReference type="NCBI Taxonomy" id="414"/>
    <lineage>
        <taxon>Bacteria</taxon>
        <taxon>Pseudomonadati</taxon>
        <taxon>Pseudomonadota</taxon>
        <taxon>Gammaproteobacteria</taxon>
        <taxon>Methylococcales</taxon>
        <taxon>Methylococcaceae</taxon>
        <taxon>Methylococcus</taxon>
    </lineage>
</organism>
<accession>A0AA35UGH2</accession>
<dbReference type="Proteomes" id="UP001158598">
    <property type="component" value="Chromosome"/>
</dbReference>
<sequence>MRCRIGVSLDAKKSVRASRRAFRKSPRRLCPGAAPPLAQVSIRVKHYLCHTQVFALNVLIKLNEEIMGRGMARCFRMIRAPLRNTVPRNEAEEGRCGLGVRSAFRLVRRFE</sequence>
<reference evidence="1" key="1">
    <citation type="submission" date="2023-03" db="EMBL/GenBank/DDBJ databases">
        <authorList>
            <person name="Pearce D."/>
        </authorList>
    </citation>
    <scope>NUCLEOTIDE SEQUENCE</scope>
    <source>
        <strain evidence="1">Mc</strain>
    </source>
</reference>
<evidence type="ECO:0000313" key="1">
    <source>
        <dbReference type="EMBL" id="CAI8756589.1"/>
    </source>
</evidence>
<proteinExistence type="predicted"/>